<organism evidence="1">
    <name type="scientific">Anguilla anguilla</name>
    <name type="common">European freshwater eel</name>
    <name type="synonym">Muraena anguilla</name>
    <dbReference type="NCBI Taxonomy" id="7936"/>
    <lineage>
        <taxon>Eukaryota</taxon>
        <taxon>Metazoa</taxon>
        <taxon>Chordata</taxon>
        <taxon>Craniata</taxon>
        <taxon>Vertebrata</taxon>
        <taxon>Euteleostomi</taxon>
        <taxon>Actinopterygii</taxon>
        <taxon>Neopterygii</taxon>
        <taxon>Teleostei</taxon>
        <taxon>Anguilliformes</taxon>
        <taxon>Anguillidae</taxon>
        <taxon>Anguilla</taxon>
    </lineage>
</organism>
<accession>A0A0E9QF69</accession>
<name>A0A0E9QF69_ANGAN</name>
<evidence type="ECO:0000313" key="1">
    <source>
        <dbReference type="EMBL" id="JAH15521.1"/>
    </source>
</evidence>
<reference evidence="1" key="2">
    <citation type="journal article" date="2015" name="Fish Shellfish Immunol.">
        <title>Early steps in the European eel (Anguilla anguilla)-Vibrio vulnificus interaction in the gills: Role of the RtxA13 toxin.</title>
        <authorList>
            <person name="Callol A."/>
            <person name="Pajuelo D."/>
            <person name="Ebbesson L."/>
            <person name="Teles M."/>
            <person name="MacKenzie S."/>
            <person name="Amaro C."/>
        </authorList>
    </citation>
    <scope>NUCLEOTIDE SEQUENCE</scope>
</reference>
<sequence>MLFISFYEARICGKRDPLIFGSIGEPFCICVKRACIVPIFKRIS</sequence>
<dbReference type="AlphaFoldDB" id="A0A0E9QF69"/>
<reference evidence="1" key="1">
    <citation type="submission" date="2014-11" db="EMBL/GenBank/DDBJ databases">
        <authorList>
            <person name="Amaro Gonzalez C."/>
        </authorList>
    </citation>
    <scope>NUCLEOTIDE SEQUENCE</scope>
</reference>
<proteinExistence type="predicted"/>
<protein>
    <submittedName>
        <fullName evidence="1">Uncharacterized protein</fullName>
    </submittedName>
</protein>
<dbReference type="EMBL" id="GBXM01093056">
    <property type="protein sequence ID" value="JAH15521.1"/>
    <property type="molecule type" value="Transcribed_RNA"/>
</dbReference>